<organism evidence="1 2">
    <name type="scientific">Actinopolymorpha rutila</name>
    <dbReference type="NCBI Taxonomy" id="446787"/>
    <lineage>
        <taxon>Bacteria</taxon>
        <taxon>Bacillati</taxon>
        <taxon>Actinomycetota</taxon>
        <taxon>Actinomycetes</taxon>
        <taxon>Propionibacteriales</taxon>
        <taxon>Actinopolymorphaceae</taxon>
        <taxon>Actinopolymorpha</taxon>
    </lineage>
</organism>
<evidence type="ECO:0008006" key="3">
    <source>
        <dbReference type="Google" id="ProtNLM"/>
    </source>
</evidence>
<evidence type="ECO:0000313" key="1">
    <source>
        <dbReference type="EMBL" id="NYH87490.1"/>
    </source>
</evidence>
<reference evidence="1 2" key="1">
    <citation type="submission" date="2020-07" db="EMBL/GenBank/DDBJ databases">
        <title>Sequencing the genomes of 1000 actinobacteria strains.</title>
        <authorList>
            <person name="Klenk H.-P."/>
        </authorList>
    </citation>
    <scope>NUCLEOTIDE SEQUENCE [LARGE SCALE GENOMIC DNA]</scope>
    <source>
        <strain evidence="1 2">DSM 18448</strain>
    </source>
</reference>
<keyword evidence="2" id="KW-1185">Reference proteome</keyword>
<dbReference type="EMBL" id="JACBZH010000001">
    <property type="protein sequence ID" value="NYH87490.1"/>
    <property type="molecule type" value="Genomic_DNA"/>
</dbReference>
<dbReference type="Pfam" id="PF20199">
    <property type="entry name" value="RepSA"/>
    <property type="match status" value="1"/>
</dbReference>
<dbReference type="AlphaFoldDB" id="A0A852ZEV0"/>
<protein>
    <recommendedName>
        <fullName evidence="3">Replication initiation protein</fullName>
    </recommendedName>
</protein>
<gene>
    <name evidence="1" type="ORF">F4554_000128</name>
</gene>
<dbReference type="Proteomes" id="UP000579605">
    <property type="component" value="Unassembled WGS sequence"/>
</dbReference>
<comment type="caution">
    <text evidence="1">The sequence shown here is derived from an EMBL/GenBank/DDBJ whole genome shotgun (WGS) entry which is preliminary data.</text>
</comment>
<proteinExistence type="predicted"/>
<name>A0A852ZEV0_9ACTN</name>
<evidence type="ECO:0000313" key="2">
    <source>
        <dbReference type="Proteomes" id="UP000579605"/>
    </source>
</evidence>
<accession>A0A852ZEV0</accession>
<dbReference type="InterPro" id="IPR046828">
    <property type="entry name" value="RepSA"/>
</dbReference>
<sequence length="71" mass="7944">MGDCSGSDGTPVDPASYDYRRAALDALHLSKLWDRVTKNLRRAVGYEVQCLATLQPQRRLAPHLHVAIRGR</sequence>